<protein>
    <submittedName>
        <fullName evidence="2">Mitochondrial chaperone BCS1</fullName>
    </submittedName>
</protein>
<feature type="chain" id="PRO_5044243078" evidence="1">
    <location>
        <begin position="21"/>
        <end position="274"/>
    </location>
</feature>
<dbReference type="AlphaFoldDB" id="A0AB34G2Y0"/>
<reference evidence="2" key="1">
    <citation type="submission" date="2023-01" db="EMBL/GenBank/DDBJ databases">
        <title>The growth and conidiation of Purpureocillium lavendulum are regulated by nitrogen source and histone H3K14 acetylation.</title>
        <authorList>
            <person name="Tang P."/>
            <person name="Han J."/>
            <person name="Zhang C."/>
            <person name="Tang P."/>
            <person name="Qi F."/>
            <person name="Zhang K."/>
            <person name="Liang L."/>
        </authorList>
    </citation>
    <scope>NUCLEOTIDE SEQUENCE</scope>
    <source>
        <strain evidence="2">YMF1.00683</strain>
    </source>
</reference>
<organism evidence="2 3">
    <name type="scientific">Purpureocillium lavendulum</name>
    <dbReference type="NCBI Taxonomy" id="1247861"/>
    <lineage>
        <taxon>Eukaryota</taxon>
        <taxon>Fungi</taxon>
        <taxon>Dikarya</taxon>
        <taxon>Ascomycota</taxon>
        <taxon>Pezizomycotina</taxon>
        <taxon>Sordariomycetes</taxon>
        <taxon>Hypocreomycetidae</taxon>
        <taxon>Hypocreales</taxon>
        <taxon>Ophiocordycipitaceae</taxon>
        <taxon>Purpureocillium</taxon>
    </lineage>
</organism>
<comment type="caution">
    <text evidence="2">The sequence shown here is derived from an EMBL/GenBank/DDBJ whole genome shotgun (WGS) entry which is preliminary data.</text>
</comment>
<gene>
    <name evidence="2" type="ORF">O9K51_00265</name>
</gene>
<accession>A0AB34G2Y0</accession>
<keyword evidence="1" id="KW-0732">Signal</keyword>
<feature type="signal peptide" evidence="1">
    <location>
        <begin position="1"/>
        <end position="20"/>
    </location>
</feature>
<evidence type="ECO:0000256" key="1">
    <source>
        <dbReference type="SAM" id="SignalP"/>
    </source>
</evidence>
<sequence length="274" mass="28343">MRANSAVVTALAALAAFASAADDKDVIYTGPKAQDISTETWQKVLDSPTNSSTAHFTGFDITKAYPSSEQEGWQLKIGVKGGLDGDGTTGTVMSLSAPGGGKLANVSDTWHLCVYAFNVKVSSATSWGSGKKPSCKGLVANECIDQISKDAAAVYSSGKCPVYDTKPACLRDLPEQTAMALSLPARDISSVLNGNTSFFRRNDGAEKEAFETAAGQPMAVVTLWGGSGNSDKAPVAEVACVMPNAKEAASSSTRAVAFLGWSAVTLAVAAKLVM</sequence>
<proteinExistence type="predicted"/>
<dbReference type="Proteomes" id="UP001163105">
    <property type="component" value="Unassembled WGS sequence"/>
</dbReference>
<dbReference type="EMBL" id="JAQHRD010000001">
    <property type="protein sequence ID" value="KAJ6445504.1"/>
    <property type="molecule type" value="Genomic_DNA"/>
</dbReference>
<keyword evidence="3" id="KW-1185">Reference proteome</keyword>
<evidence type="ECO:0000313" key="2">
    <source>
        <dbReference type="EMBL" id="KAJ6445504.1"/>
    </source>
</evidence>
<evidence type="ECO:0000313" key="3">
    <source>
        <dbReference type="Proteomes" id="UP001163105"/>
    </source>
</evidence>
<name>A0AB34G2Y0_9HYPO</name>